<reference evidence="2" key="1">
    <citation type="journal article" date="2023" name="Comput. Struct. Biotechnol. J.">
        <title>Discovery of a novel marine Bacteroidetes with a rich repertoire of carbohydrate-active enzymes.</title>
        <authorList>
            <person name="Chen B."/>
            <person name="Liu G."/>
            <person name="Chen Q."/>
            <person name="Wang H."/>
            <person name="Liu L."/>
            <person name="Tang K."/>
        </authorList>
    </citation>
    <scope>NUCLEOTIDE SEQUENCE</scope>
    <source>
        <strain evidence="2">TK19036</strain>
    </source>
</reference>
<dbReference type="EMBL" id="CP120682">
    <property type="protein sequence ID" value="WKN36919.1"/>
    <property type="molecule type" value="Genomic_DNA"/>
</dbReference>
<dbReference type="AlphaFoldDB" id="A0AA49GNA3"/>
<keyword evidence="1" id="KW-0472">Membrane</keyword>
<gene>
    <name evidence="2" type="ORF">K4G66_31625</name>
</gene>
<keyword evidence="1" id="KW-0812">Transmembrane</keyword>
<protein>
    <recommendedName>
        <fullName evidence="3">Thioredoxin domain-containing protein</fullName>
    </recommendedName>
</protein>
<reference evidence="2" key="2">
    <citation type="journal article" date="2024" name="Antonie Van Leeuwenhoek">
        <title>Roseihalotalea indica gen. nov., sp. nov., a halophilic Bacteroidetes from mesopelagic Southwest Indian Ocean with higher carbohydrate metabolic potential.</title>
        <authorList>
            <person name="Chen B."/>
            <person name="Zhang M."/>
            <person name="Lin D."/>
            <person name="Ye J."/>
            <person name="Tang K."/>
        </authorList>
    </citation>
    <scope>NUCLEOTIDE SEQUENCE</scope>
    <source>
        <strain evidence="2">TK19036</strain>
    </source>
</reference>
<evidence type="ECO:0008006" key="3">
    <source>
        <dbReference type="Google" id="ProtNLM"/>
    </source>
</evidence>
<evidence type="ECO:0000256" key="1">
    <source>
        <dbReference type="SAM" id="Phobius"/>
    </source>
</evidence>
<sequence>MQSSRKIGILLLMLIVPVFLVLFFQFFSTSHYDIPTYYEHGIDSLAACESTQEVHQVKTLQTTNALTKQGQSVDFRKQIRLVYMLSGNCQDTCQLVLEELSRVQGDFKGQAELQFIVLGDSTFANASEIAATYRQDTPEWLFLQGTEAQNQSFRQCELILPQPGLPLNATLVLIDGEGKIRGYYEGTLTEDVDRLIGEIRVLLYALNMKKAHANNAG</sequence>
<feature type="transmembrane region" description="Helical" evidence="1">
    <location>
        <begin position="7"/>
        <end position="27"/>
    </location>
</feature>
<accession>A0AA49GNA3</accession>
<keyword evidence="1" id="KW-1133">Transmembrane helix</keyword>
<name>A0AA49GNA3_9BACT</name>
<dbReference type="Gene3D" id="3.40.30.10">
    <property type="entry name" value="Glutaredoxin"/>
    <property type="match status" value="1"/>
</dbReference>
<dbReference type="SUPFAM" id="SSF52833">
    <property type="entry name" value="Thioredoxin-like"/>
    <property type="match status" value="1"/>
</dbReference>
<dbReference type="InterPro" id="IPR036249">
    <property type="entry name" value="Thioredoxin-like_sf"/>
</dbReference>
<organism evidence="2">
    <name type="scientific">Roseihalotalea indica</name>
    <dbReference type="NCBI Taxonomy" id="2867963"/>
    <lineage>
        <taxon>Bacteria</taxon>
        <taxon>Pseudomonadati</taxon>
        <taxon>Bacteroidota</taxon>
        <taxon>Cytophagia</taxon>
        <taxon>Cytophagales</taxon>
        <taxon>Catalimonadaceae</taxon>
        <taxon>Roseihalotalea</taxon>
    </lineage>
</organism>
<proteinExistence type="predicted"/>
<evidence type="ECO:0000313" key="2">
    <source>
        <dbReference type="EMBL" id="WKN36919.1"/>
    </source>
</evidence>